<evidence type="ECO:0000313" key="7">
    <source>
        <dbReference type="EMBL" id="GAY49874.1"/>
    </source>
</evidence>
<dbReference type="InterPro" id="IPR006957">
    <property type="entry name" value="EIN3"/>
</dbReference>
<evidence type="ECO:0000256" key="5">
    <source>
        <dbReference type="SAM" id="MobiDB-lite"/>
    </source>
</evidence>
<dbReference type="PANTHER" id="PTHR33305:SF30">
    <property type="entry name" value="ETHYLENE INSENSITIVE 3-LIKE 3 PROTEIN"/>
    <property type="match status" value="1"/>
</dbReference>
<keyword evidence="8" id="KW-1185">Reference proteome</keyword>
<keyword evidence="3" id="KW-0936">Ethylene signaling pathway</keyword>
<dbReference type="InterPro" id="IPR047091">
    <property type="entry name" value="EIN3-like_DNA-bd"/>
</dbReference>
<evidence type="ECO:0000256" key="2">
    <source>
        <dbReference type="ARBA" id="ARBA00009416"/>
    </source>
</evidence>
<dbReference type="GO" id="GO:0003700">
    <property type="term" value="F:DNA-binding transcription factor activity"/>
    <property type="evidence" value="ECO:0007669"/>
    <property type="project" value="InterPro"/>
</dbReference>
<dbReference type="GO" id="GO:0005634">
    <property type="term" value="C:nucleus"/>
    <property type="evidence" value="ECO:0007669"/>
    <property type="project" value="UniProtKB-SubCell"/>
</dbReference>
<evidence type="ECO:0000259" key="6">
    <source>
        <dbReference type="Pfam" id="PF04873"/>
    </source>
</evidence>
<dbReference type="GO" id="GO:0003677">
    <property type="term" value="F:DNA binding"/>
    <property type="evidence" value="ECO:0007669"/>
    <property type="project" value="TreeGrafter"/>
</dbReference>
<gene>
    <name evidence="7" type="ORF">CUMW_122390</name>
</gene>
<feature type="domain" description="Ethylene insensitive 3-like DNA-binding" evidence="6">
    <location>
        <begin position="1"/>
        <end position="116"/>
    </location>
</feature>
<evidence type="ECO:0000313" key="8">
    <source>
        <dbReference type="Proteomes" id="UP000236630"/>
    </source>
</evidence>
<comment type="caution">
    <text evidence="7">The sequence shown here is derived from an EMBL/GenBank/DDBJ whole genome shotgun (WGS) entry which is preliminary data.</text>
</comment>
<organism evidence="7 8">
    <name type="scientific">Citrus unshiu</name>
    <name type="common">Satsuma mandarin</name>
    <name type="synonym">Citrus nobilis var. unshiu</name>
    <dbReference type="NCBI Taxonomy" id="55188"/>
    <lineage>
        <taxon>Eukaryota</taxon>
        <taxon>Viridiplantae</taxon>
        <taxon>Streptophyta</taxon>
        <taxon>Embryophyta</taxon>
        <taxon>Tracheophyta</taxon>
        <taxon>Spermatophyta</taxon>
        <taxon>Magnoliopsida</taxon>
        <taxon>eudicotyledons</taxon>
        <taxon>Gunneridae</taxon>
        <taxon>Pentapetalae</taxon>
        <taxon>rosids</taxon>
        <taxon>malvids</taxon>
        <taxon>Sapindales</taxon>
        <taxon>Rutaceae</taxon>
        <taxon>Aurantioideae</taxon>
        <taxon>Citrus</taxon>
    </lineage>
</organism>
<evidence type="ECO:0000256" key="4">
    <source>
        <dbReference type="ARBA" id="ARBA00023242"/>
    </source>
</evidence>
<dbReference type="FunFam" id="1.10.3180.10:FF:000002">
    <property type="entry name" value="Ethylene insensitive 3-like 1"/>
    <property type="match status" value="1"/>
</dbReference>
<proteinExistence type="inferred from homology"/>
<protein>
    <recommendedName>
        <fullName evidence="6">Ethylene insensitive 3-like DNA-binding domain-containing protein</fullName>
    </recommendedName>
</protein>
<comment type="similarity">
    <text evidence="2">Belongs to the EIN3 family.</text>
</comment>
<dbReference type="EMBL" id="BDQV01000057">
    <property type="protein sequence ID" value="GAY49874.1"/>
    <property type="molecule type" value="Genomic_DNA"/>
</dbReference>
<dbReference type="PANTHER" id="PTHR33305">
    <property type="entry name" value="ETHYLENE INSENSITIVE 3-LIKE 2 PROTEIN"/>
    <property type="match status" value="1"/>
</dbReference>
<dbReference type="Proteomes" id="UP000236630">
    <property type="component" value="Unassembled WGS sequence"/>
</dbReference>
<feature type="region of interest" description="Disordered" evidence="5">
    <location>
        <begin position="117"/>
        <end position="206"/>
    </location>
</feature>
<accession>A0A2H5PBY2</accession>
<dbReference type="Pfam" id="PF04873">
    <property type="entry name" value="EIN3_DNA-bd"/>
    <property type="match status" value="1"/>
</dbReference>
<feature type="compositionally biased region" description="Basic and acidic residues" evidence="5">
    <location>
        <begin position="196"/>
        <end position="206"/>
    </location>
</feature>
<comment type="subcellular location">
    <subcellularLocation>
        <location evidence="1">Nucleus</location>
    </subcellularLocation>
</comment>
<evidence type="ECO:0000256" key="1">
    <source>
        <dbReference type="ARBA" id="ARBA00004123"/>
    </source>
</evidence>
<evidence type="ECO:0000256" key="3">
    <source>
        <dbReference type="ARBA" id="ARBA00022745"/>
    </source>
</evidence>
<feature type="compositionally biased region" description="Polar residues" evidence="5">
    <location>
        <begin position="183"/>
        <end position="194"/>
    </location>
</feature>
<name>A0A2H5PBY2_CITUN</name>
<feature type="region of interest" description="Disordered" evidence="5">
    <location>
        <begin position="17"/>
        <end position="40"/>
    </location>
</feature>
<dbReference type="Gene3D" id="1.10.3180.10">
    <property type="entry name" value="DNA-binding domain of EIN3-like"/>
    <property type="match status" value="1"/>
</dbReference>
<dbReference type="GO" id="GO:0009873">
    <property type="term" value="P:ethylene-activated signaling pathway"/>
    <property type="evidence" value="ECO:0007669"/>
    <property type="project" value="UniProtKB-KW"/>
</dbReference>
<dbReference type="InterPro" id="IPR023278">
    <property type="entry name" value="Ethylene_insens-like_DNA-bd"/>
</dbReference>
<dbReference type="AlphaFoldDB" id="A0A2H5PBY2"/>
<sequence length="399" mass="45232">MWKDRIKLKRIKEKEKLAAQQAAEKQKPKQTTDQARRKKMSRAQDGILKYMLKLMEVCKARGFVYGIIPEKGKPVSGSSDNIRAWWKEKVKFDKNGPAAIAKYEAECLAMRVHGNKKQPAISSDSDYDVDGIDDVVGSVSSKDNRTNQPVDVEPVISHHNATIHSFQDKERPEKRRRAKRPRVTSSSADQQPGESVNEHQDDEPRKTLLDINHSDVLLIDYNMQGNQEQNNAVTALRPVEGGFVGHSQISASEFNNFSAIPSVDIMATQSMYVDGRPTVYPMMQNTELQHDDTCNFYNPSFEFGHSNDGQHGQIETNVPQIRPEVGGVHVPAFHRNENEITTNGGEMPHYINNTFHSEQERNFDHQFGSPLDVMPWMEGSFDDIIVDDFDDDLLKYFGA</sequence>
<reference evidence="7 8" key="1">
    <citation type="journal article" date="2017" name="Front. Genet.">
        <title>Draft sequencing of the heterozygous diploid genome of Satsuma (Citrus unshiu Marc.) using a hybrid assembly approach.</title>
        <authorList>
            <person name="Shimizu T."/>
            <person name="Tanizawa Y."/>
            <person name="Mochizuki T."/>
            <person name="Nagasaki H."/>
            <person name="Yoshioka T."/>
            <person name="Toyoda A."/>
            <person name="Fujiyama A."/>
            <person name="Kaminuma E."/>
            <person name="Nakamura Y."/>
        </authorList>
    </citation>
    <scope>NUCLEOTIDE SEQUENCE [LARGE SCALE GENOMIC DNA]</scope>
    <source>
        <strain evidence="8">cv. Miyagawa wase</strain>
    </source>
</reference>
<keyword evidence="4" id="KW-0539">Nucleus</keyword>